<dbReference type="EMBL" id="BAABJP010000030">
    <property type="protein sequence ID" value="GAA5164310.1"/>
    <property type="molecule type" value="Genomic_DNA"/>
</dbReference>
<accession>A0ABP9QMF2</accession>
<sequence length="129" mass="13959">MRNVYAEVIYEDLPAAITWLAEAFGFAPGRTARNAEGSAVFAELHAGSGTLLARVPDQEREGNPLTVGGTSQQLYVLVDDPDAHHDRAVAAGARVVLPPTDMDFGARLYSVRDQEGHLWTFGTYQVSAE</sequence>
<evidence type="ECO:0000259" key="1">
    <source>
        <dbReference type="PROSITE" id="PS51819"/>
    </source>
</evidence>
<dbReference type="Pfam" id="PF00903">
    <property type="entry name" value="Glyoxalase"/>
    <property type="match status" value="1"/>
</dbReference>
<keyword evidence="3" id="KW-1185">Reference proteome</keyword>
<dbReference type="InterPro" id="IPR037523">
    <property type="entry name" value="VOC_core"/>
</dbReference>
<reference evidence="3" key="1">
    <citation type="journal article" date="2019" name="Int. J. Syst. Evol. Microbiol.">
        <title>The Global Catalogue of Microorganisms (GCM) 10K type strain sequencing project: providing services to taxonomists for standard genome sequencing and annotation.</title>
        <authorList>
            <consortium name="The Broad Institute Genomics Platform"/>
            <consortium name="The Broad Institute Genome Sequencing Center for Infectious Disease"/>
            <person name="Wu L."/>
            <person name="Ma J."/>
        </authorList>
    </citation>
    <scope>NUCLEOTIDE SEQUENCE [LARGE SCALE GENOMIC DNA]</scope>
    <source>
        <strain evidence="3">JCM 18303</strain>
    </source>
</reference>
<dbReference type="Gene3D" id="3.30.720.110">
    <property type="match status" value="1"/>
</dbReference>
<name>A0ABP9QMF2_9PSEU</name>
<feature type="domain" description="VOC" evidence="1">
    <location>
        <begin position="2"/>
        <end position="124"/>
    </location>
</feature>
<dbReference type="PANTHER" id="PTHR34109:SF1">
    <property type="entry name" value="VOC DOMAIN-CONTAINING PROTEIN"/>
    <property type="match status" value="1"/>
</dbReference>
<dbReference type="PANTHER" id="PTHR34109">
    <property type="entry name" value="BNAUNNG04460D PROTEIN-RELATED"/>
    <property type="match status" value="1"/>
</dbReference>
<evidence type="ECO:0000313" key="2">
    <source>
        <dbReference type="EMBL" id="GAA5164310.1"/>
    </source>
</evidence>
<proteinExistence type="predicted"/>
<protein>
    <submittedName>
        <fullName evidence="2">VOC family protein</fullName>
    </submittedName>
</protein>
<dbReference type="InterPro" id="IPR004360">
    <property type="entry name" value="Glyas_Fos-R_dOase_dom"/>
</dbReference>
<dbReference type="SUPFAM" id="SSF54593">
    <property type="entry name" value="Glyoxalase/Bleomycin resistance protein/Dihydroxybiphenyl dioxygenase"/>
    <property type="match status" value="1"/>
</dbReference>
<dbReference type="Gene3D" id="3.30.720.120">
    <property type="match status" value="1"/>
</dbReference>
<dbReference type="Proteomes" id="UP001428817">
    <property type="component" value="Unassembled WGS sequence"/>
</dbReference>
<organism evidence="2 3">
    <name type="scientific">Pseudonocardia eucalypti</name>
    <dbReference type="NCBI Taxonomy" id="648755"/>
    <lineage>
        <taxon>Bacteria</taxon>
        <taxon>Bacillati</taxon>
        <taxon>Actinomycetota</taxon>
        <taxon>Actinomycetes</taxon>
        <taxon>Pseudonocardiales</taxon>
        <taxon>Pseudonocardiaceae</taxon>
        <taxon>Pseudonocardia</taxon>
    </lineage>
</organism>
<gene>
    <name evidence="2" type="ORF">GCM10023321_52590</name>
</gene>
<dbReference type="InterPro" id="IPR029068">
    <property type="entry name" value="Glyas_Bleomycin-R_OHBP_Dase"/>
</dbReference>
<comment type="caution">
    <text evidence="2">The sequence shown here is derived from an EMBL/GenBank/DDBJ whole genome shotgun (WGS) entry which is preliminary data.</text>
</comment>
<dbReference type="PROSITE" id="PS51819">
    <property type="entry name" value="VOC"/>
    <property type="match status" value="1"/>
</dbReference>
<evidence type="ECO:0000313" key="3">
    <source>
        <dbReference type="Proteomes" id="UP001428817"/>
    </source>
</evidence>